<feature type="transmembrane region" description="Helical" evidence="2">
    <location>
        <begin position="118"/>
        <end position="141"/>
    </location>
</feature>
<dbReference type="InterPro" id="IPR021514">
    <property type="entry name" value="DUF3176"/>
</dbReference>
<comment type="caution">
    <text evidence="3">The sequence shown here is derived from an EMBL/GenBank/DDBJ whole genome shotgun (WGS) entry which is preliminary data.</text>
</comment>
<gene>
    <name evidence="3" type="ORF">B0T18DRAFT_488208</name>
</gene>
<reference evidence="3" key="1">
    <citation type="submission" date="2023-06" db="EMBL/GenBank/DDBJ databases">
        <title>Genome-scale phylogeny and comparative genomics of the fungal order Sordariales.</title>
        <authorList>
            <consortium name="Lawrence Berkeley National Laboratory"/>
            <person name="Hensen N."/>
            <person name="Bonometti L."/>
            <person name="Westerberg I."/>
            <person name="Brannstrom I.O."/>
            <person name="Guillou S."/>
            <person name="Cros-Aarteil S."/>
            <person name="Calhoun S."/>
            <person name="Haridas S."/>
            <person name="Kuo A."/>
            <person name="Mondo S."/>
            <person name="Pangilinan J."/>
            <person name="Riley R."/>
            <person name="LaButti K."/>
            <person name="Andreopoulos B."/>
            <person name="Lipzen A."/>
            <person name="Chen C."/>
            <person name="Yanf M."/>
            <person name="Daum C."/>
            <person name="Ng V."/>
            <person name="Clum A."/>
            <person name="Steindorff A."/>
            <person name="Ohm R."/>
            <person name="Martin F."/>
            <person name="Silar P."/>
            <person name="Natvig D."/>
            <person name="Lalanne C."/>
            <person name="Gautier V."/>
            <person name="Ament-velasquez S.L."/>
            <person name="Kruys A."/>
            <person name="Hutchinson M.I."/>
            <person name="Powell A.J."/>
            <person name="Barry K."/>
            <person name="Miller A.N."/>
            <person name="Grigoriev I.V."/>
            <person name="Debuchy R."/>
            <person name="Gladieux P."/>
            <person name="Thoren M.H."/>
            <person name="Johannesson H."/>
        </authorList>
    </citation>
    <scope>NUCLEOTIDE SEQUENCE</scope>
    <source>
        <strain evidence="3">SMH3187-1</strain>
    </source>
</reference>
<feature type="transmembrane region" description="Helical" evidence="2">
    <location>
        <begin position="177"/>
        <end position="198"/>
    </location>
</feature>
<feature type="region of interest" description="Disordered" evidence="1">
    <location>
        <begin position="1"/>
        <end position="25"/>
    </location>
</feature>
<protein>
    <submittedName>
        <fullName evidence="3">Uncharacterized protein</fullName>
    </submittedName>
</protein>
<dbReference type="Proteomes" id="UP001172155">
    <property type="component" value="Unassembled WGS sequence"/>
</dbReference>
<keyword evidence="2" id="KW-1133">Transmembrane helix</keyword>
<feature type="transmembrane region" description="Helical" evidence="2">
    <location>
        <begin position="68"/>
        <end position="91"/>
    </location>
</feature>
<dbReference type="PANTHER" id="PTHR35394:SF5">
    <property type="entry name" value="DUF3176 DOMAIN-CONTAINING PROTEIN"/>
    <property type="match status" value="1"/>
</dbReference>
<dbReference type="PANTHER" id="PTHR35394">
    <property type="entry name" value="DUF3176 DOMAIN-CONTAINING PROTEIN"/>
    <property type="match status" value="1"/>
</dbReference>
<proteinExistence type="predicted"/>
<keyword evidence="4" id="KW-1185">Reference proteome</keyword>
<evidence type="ECO:0000256" key="2">
    <source>
        <dbReference type="SAM" id="Phobius"/>
    </source>
</evidence>
<dbReference type="PROSITE" id="PS50007">
    <property type="entry name" value="PIPLC_X_DOMAIN"/>
    <property type="match status" value="1"/>
</dbReference>
<keyword evidence="2" id="KW-0472">Membrane</keyword>
<accession>A0AA40K9Q1</accession>
<name>A0AA40K9Q1_9PEZI</name>
<sequence length="568" mass="63083">MNISGKPEGEAGVLSPARPATSRQWDLDGGPPLLGGYNNVADDATQMHHGRRDGFIESLTRGVDVQALWIWETLSFSAAIGLYAVFFYLLFRYDNQLVTSWEDDNPNISGLFKTLPSMVSFITTLMRGLILFPVASAIGQWKWHYLRRTRRLLSMELMDGASRGYWGAARLLLSKDCWSFASFGSVIVISGIFLGPFLQNTVQQTRISSGREVAIRDDALLPVANEIVTTGPVNPNAESSVGLTMLSSMQGAWATSAKSADMKRSELPYKCSHDYCRWDNVTTLGVAFDCRQADVRAEEYLESGVVFAVSEEADWTNILLPKNGSTTSGVLITRLSIEARPAIPRKSKYASRAPDLPLILHLAAVGYYDKMYHAAECVLYWSIQEYPTVIIDSRGVDISETEPIEHNKTTTPVLPLANTTETSDKTNPTTPSSPIVLSGSHTCNFNGTSKPCNYTILPQYHRGTQELLISFLSDNSAVDPRRLPDDYQSTHAIVLEKPKIELFYKDWISRVDHGDYPLDRSLELQTSRFMSTLALYLTNNIRSNSKVYAFGTAGSYGPFFAIILTLEI</sequence>
<evidence type="ECO:0000256" key="1">
    <source>
        <dbReference type="SAM" id="MobiDB-lite"/>
    </source>
</evidence>
<keyword evidence="2" id="KW-0812">Transmembrane</keyword>
<dbReference type="AlphaFoldDB" id="A0AA40K9Q1"/>
<feature type="region of interest" description="Disordered" evidence="1">
    <location>
        <begin position="414"/>
        <end position="433"/>
    </location>
</feature>
<organism evidence="3 4">
    <name type="scientific">Schizothecium vesticola</name>
    <dbReference type="NCBI Taxonomy" id="314040"/>
    <lineage>
        <taxon>Eukaryota</taxon>
        <taxon>Fungi</taxon>
        <taxon>Dikarya</taxon>
        <taxon>Ascomycota</taxon>
        <taxon>Pezizomycotina</taxon>
        <taxon>Sordariomycetes</taxon>
        <taxon>Sordariomycetidae</taxon>
        <taxon>Sordariales</taxon>
        <taxon>Schizotheciaceae</taxon>
        <taxon>Schizothecium</taxon>
    </lineage>
</organism>
<dbReference type="Pfam" id="PF11374">
    <property type="entry name" value="DUF3176"/>
    <property type="match status" value="1"/>
</dbReference>
<evidence type="ECO:0000313" key="3">
    <source>
        <dbReference type="EMBL" id="KAK0750617.1"/>
    </source>
</evidence>
<dbReference type="EMBL" id="JAUKUD010000003">
    <property type="protein sequence ID" value="KAK0750617.1"/>
    <property type="molecule type" value="Genomic_DNA"/>
</dbReference>
<evidence type="ECO:0000313" key="4">
    <source>
        <dbReference type="Proteomes" id="UP001172155"/>
    </source>
</evidence>